<dbReference type="AlphaFoldDB" id="A0A4P7NVN7"/>
<dbReference type="Proteomes" id="UP000294847">
    <property type="component" value="Chromosome 7"/>
</dbReference>
<evidence type="ECO:0000256" key="1">
    <source>
        <dbReference type="SAM" id="SignalP"/>
    </source>
</evidence>
<gene>
    <name evidence="2" type="ORF">PoMZ_13511</name>
</gene>
<evidence type="ECO:0000313" key="3">
    <source>
        <dbReference type="Proteomes" id="UP000294847"/>
    </source>
</evidence>
<accession>A0A4P7NVN7</accession>
<sequence length="93" mass="9854">MRFTTSVLATLIAVVAAAPAPEAASVDSNVQLATSLVQVLDPDLPFMLASEKLKAQGCRDEKTFLECLLNGCPPIIPPGGCISEITCYIIWCT</sequence>
<reference evidence="2 3" key="1">
    <citation type="journal article" date="2019" name="Mol. Biol. Evol.">
        <title>Blast fungal genomes show frequent chromosomal changes, gene gains and losses, and effector gene turnover.</title>
        <authorList>
            <person name="Gomez Luciano L.B."/>
            <person name="Jason Tsai I."/>
            <person name="Chuma I."/>
            <person name="Tosa Y."/>
            <person name="Chen Y.H."/>
            <person name="Li J.Y."/>
            <person name="Li M.Y."/>
            <person name="Jade Lu M.Y."/>
            <person name="Nakayashiki H."/>
            <person name="Li W.H."/>
        </authorList>
    </citation>
    <scope>NUCLEOTIDE SEQUENCE [LARGE SCALE GENOMIC DNA]</scope>
    <source>
        <strain evidence="2">MZ5-1-6</strain>
    </source>
</reference>
<dbReference type="EMBL" id="CP034210">
    <property type="protein sequence ID" value="QBZ66532.1"/>
    <property type="molecule type" value="Genomic_DNA"/>
</dbReference>
<proteinExistence type="predicted"/>
<name>A0A4P7NVN7_PYROR</name>
<keyword evidence="1" id="KW-0732">Signal</keyword>
<dbReference type="VEuPathDB" id="FungiDB:M_BR32_EuGene_00110301"/>
<feature type="chain" id="PRO_5021030351" evidence="1">
    <location>
        <begin position="18"/>
        <end position="93"/>
    </location>
</feature>
<evidence type="ECO:0000313" key="2">
    <source>
        <dbReference type="EMBL" id="QBZ66532.1"/>
    </source>
</evidence>
<feature type="signal peptide" evidence="1">
    <location>
        <begin position="1"/>
        <end position="17"/>
    </location>
</feature>
<protein>
    <submittedName>
        <fullName evidence="2">Uncharacterized protein</fullName>
    </submittedName>
</protein>
<organism evidence="2 3">
    <name type="scientific">Pyricularia oryzae</name>
    <name type="common">Rice blast fungus</name>
    <name type="synonym">Magnaporthe oryzae</name>
    <dbReference type="NCBI Taxonomy" id="318829"/>
    <lineage>
        <taxon>Eukaryota</taxon>
        <taxon>Fungi</taxon>
        <taxon>Dikarya</taxon>
        <taxon>Ascomycota</taxon>
        <taxon>Pezizomycotina</taxon>
        <taxon>Sordariomycetes</taxon>
        <taxon>Sordariomycetidae</taxon>
        <taxon>Magnaporthales</taxon>
        <taxon>Pyriculariaceae</taxon>
        <taxon>Pyricularia</taxon>
    </lineage>
</organism>